<dbReference type="HOGENOM" id="CLU_1867094_0_0_1"/>
<keyword evidence="1" id="KW-1133">Transmembrane helix</keyword>
<dbReference type="VEuPathDB" id="VectorBase:CPIJ006648"/>
<proteinExistence type="predicted"/>
<keyword evidence="1" id="KW-0812">Transmembrane</keyword>
<sequence length="137" mass="16334">MAPWILSSKWTRDPITNAPLFYKIEETISRTVYGSLFLPPSAFAERFSQMYDRFTDTGIWSHWIDDEVRQFKRSTELQRRNLSFVEIGVVGWILEWGFALGGVVLLLENVFFYRKFLTQRIVRFWRIVSVTYFMDDA</sequence>
<organism>
    <name type="scientific">Culex quinquefasciatus</name>
    <name type="common">Southern house mosquito</name>
    <name type="synonym">Culex pungens</name>
    <dbReference type="NCBI Taxonomy" id="7176"/>
    <lineage>
        <taxon>Eukaryota</taxon>
        <taxon>Metazoa</taxon>
        <taxon>Ecdysozoa</taxon>
        <taxon>Arthropoda</taxon>
        <taxon>Hexapoda</taxon>
        <taxon>Insecta</taxon>
        <taxon>Pterygota</taxon>
        <taxon>Neoptera</taxon>
        <taxon>Endopterygota</taxon>
        <taxon>Diptera</taxon>
        <taxon>Nematocera</taxon>
        <taxon>Culicoidea</taxon>
        <taxon>Culicidae</taxon>
        <taxon>Culicinae</taxon>
        <taxon>Culicini</taxon>
        <taxon>Culex</taxon>
        <taxon>Culex</taxon>
    </lineage>
</organism>
<dbReference type="AlphaFoldDB" id="B0WIG2"/>
<gene>
    <name evidence="3" type="primary">6038770</name>
    <name evidence="2" type="ORF">CpipJ_CPIJ006648</name>
</gene>
<keyword evidence="4" id="KW-1185">Reference proteome</keyword>
<accession>B0WIG2</accession>
<evidence type="ECO:0000313" key="4">
    <source>
        <dbReference type="Proteomes" id="UP000002320"/>
    </source>
</evidence>
<evidence type="ECO:0000256" key="1">
    <source>
        <dbReference type="SAM" id="Phobius"/>
    </source>
</evidence>
<evidence type="ECO:0000313" key="3">
    <source>
        <dbReference type="EnsemblMetazoa" id="CPIJ006648-PA"/>
    </source>
</evidence>
<reference evidence="2" key="1">
    <citation type="submission" date="2007-03" db="EMBL/GenBank/DDBJ databases">
        <title>Annotation of Culex pipiens quinquefasciatus.</title>
        <authorList>
            <consortium name="The Broad Institute Genome Sequencing Platform"/>
            <person name="Atkinson P.W."/>
            <person name="Hemingway J."/>
            <person name="Christensen B.M."/>
            <person name="Higgs S."/>
            <person name="Kodira C."/>
            <person name="Hannick L."/>
            <person name="Megy K."/>
            <person name="O'Leary S."/>
            <person name="Pearson M."/>
            <person name="Haas B.J."/>
            <person name="Mauceli E."/>
            <person name="Wortman J.R."/>
            <person name="Lee N.H."/>
            <person name="Guigo R."/>
            <person name="Stanke M."/>
            <person name="Alvarado L."/>
            <person name="Amedeo P."/>
            <person name="Antoine C.H."/>
            <person name="Arensburger P."/>
            <person name="Bidwell S.L."/>
            <person name="Crawford M."/>
            <person name="Camaro F."/>
            <person name="Devon K."/>
            <person name="Engels R."/>
            <person name="Hammond M."/>
            <person name="Howarth C."/>
            <person name="Koehrsen M."/>
            <person name="Lawson D."/>
            <person name="Montgomery P."/>
            <person name="Nene V."/>
            <person name="Nusbaum C."/>
            <person name="Puiu D."/>
            <person name="Romero-Severson J."/>
            <person name="Severson D.W."/>
            <person name="Shumway M."/>
            <person name="Sisk P."/>
            <person name="Stolte C."/>
            <person name="Zeng Q."/>
            <person name="Eisenstadt E."/>
            <person name="Fraser-Liggett C."/>
            <person name="Strausberg R."/>
            <person name="Galagan J."/>
            <person name="Birren B."/>
            <person name="Collins F.H."/>
        </authorList>
    </citation>
    <scope>NUCLEOTIDE SEQUENCE [LARGE SCALE GENOMIC DNA]</scope>
    <source>
        <strain evidence="2">JHB</strain>
    </source>
</reference>
<dbReference type="EnsemblMetazoa" id="CPIJ006648-RA">
    <property type="protein sequence ID" value="CPIJ006648-PA"/>
    <property type="gene ID" value="CPIJ006648"/>
</dbReference>
<keyword evidence="1" id="KW-0472">Membrane</keyword>
<dbReference type="InParanoid" id="B0WIG2"/>
<name>B0WIG2_CULQU</name>
<feature type="transmembrane region" description="Helical" evidence="1">
    <location>
        <begin position="89"/>
        <end position="113"/>
    </location>
</feature>
<dbReference type="Proteomes" id="UP000002320">
    <property type="component" value="Unassembled WGS sequence"/>
</dbReference>
<dbReference type="EMBL" id="DS231948">
    <property type="protein sequence ID" value="EDS28468.1"/>
    <property type="molecule type" value="Genomic_DNA"/>
</dbReference>
<dbReference type="KEGG" id="cqu:CpipJ_CPIJ006648"/>
<evidence type="ECO:0000313" key="2">
    <source>
        <dbReference type="EMBL" id="EDS28468.1"/>
    </source>
</evidence>
<protein>
    <submittedName>
        <fullName evidence="2 3">Uncharacterized protein</fullName>
    </submittedName>
</protein>
<reference evidence="3" key="2">
    <citation type="submission" date="2020-05" db="UniProtKB">
        <authorList>
            <consortium name="EnsemblMetazoa"/>
        </authorList>
    </citation>
    <scope>IDENTIFICATION</scope>
    <source>
        <strain evidence="3">JHB</strain>
    </source>
</reference>